<accession>A0A918FFG5</accession>
<evidence type="ECO:0000313" key="4">
    <source>
        <dbReference type="Proteomes" id="UP000603865"/>
    </source>
</evidence>
<dbReference type="AlphaFoldDB" id="A0A918FFG5"/>
<dbReference type="RefSeq" id="WP_189093349.1">
    <property type="nucleotide sequence ID" value="NZ_BMQL01000065.1"/>
</dbReference>
<dbReference type="InterPro" id="IPR023393">
    <property type="entry name" value="START-like_dom_sf"/>
</dbReference>
<dbReference type="SUPFAM" id="SSF55961">
    <property type="entry name" value="Bet v1-like"/>
    <property type="match status" value="1"/>
</dbReference>
<evidence type="ECO:0000256" key="2">
    <source>
        <dbReference type="SAM" id="Phobius"/>
    </source>
</evidence>
<dbReference type="Pfam" id="PF10604">
    <property type="entry name" value="Polyketide_cyc2"/>
    <property type="match status" value="1"/>
</dbReference>
<proteinExistence type="predicted"/>
<keyword evidence="2" id="KW-0472">Membrane</keyword>
<dbReference type="Gene3D" id="3.30.530.20">
    <property type="match status" value="1"/>
</dbReference>
<keyword evidence="4" id="KW-1185">Reference proteome</keyword>
<keyword evidence="2" id="KW-0812">Transmembrane</keyword>
<keyword evidence="2" id="KW-1133">Transmembrane helix</keyword>
<feature type="compositionally biased region" description="Basic and acidic residues" evidence="1">
    <location>
        <begin position="151"/>
        <end position="163"/>
    </location>
</feature>
<evidence type="ECO:0008006" key="5">
    <source>
        <dbReference type="Google" id="ProtNLM"/>
    </source>
</evidence>
<evidence type="ECO:0000313" key="3">
    <source>
        <dbReference type="EMBL" id="GGR34748.1"/>
    </source>
</evidence>
<organism evidence="3 4">
    <name type="scientific">Deinococcus ruber</name>
    <dbReference type="NCBI Taxonomy" id="1848197"/>
    <lineage>
        <taxon>Bacteria</taxon>
        <taxon>Thermotogati</taxon>
        <taxon>Deinococcota</taxon>
        <taxon>Deinococci</taxon>
        <taxon>Deinococcales</taxon>
        <taxon>Deinococcaceae</taxon>
        <taxon>Deinococcus</taxon>
    </lineage>
</organism>
<sequence>MPTSFSRTTLETKATPEQAFEDVRDVSAFSSWLSPSLSYRGTTTPSPGRALLGTRYVDHTTIGDMAGEVVEFQVHRRITFSQQPQRLGLALRITYDLEPALTGTKITRVGRITTTGVLALIHPVVVFAIRSENRRTMKRLKDLLELQARHLSSDQPHSSHTDPDAQLPPKTHSG</sequence>
<dbReference type="EMBL" id="BMQL01000065">
    <property type="protein sequence ID" value="GGR34748.1"/>
    <property type="molecule type" value="Genomic_DNA"/>
</dbReference>
<reference evidence="3" key="1">
    <citation type="journal article" date="2014" name="Int. J. Syst. Evol. Microbiol.">
        <title>Complete genome sequence of Corynebacterium casei LMG S-19264T (=DSM 44701T), isolated from a smear-ripened cheese.</title>
        <authorList>
            <consortium name="US DOE Joint Genome Institute (JGI-PGF)"/>
            <person name="Walter F."/>
            <person name="Albersmeier A."/>
            <person name="Kalinowski J."/>
            <person name="Ruckert C."/>
        </authorList>
    </citation>
    <scope>NUCLEOTIDE SEQUENCE</scope>
    <source>
        <strain evidence="3">JCM 31311</strain>
    </source>
</reference>
<name>A0A918FFG5_9DEIO</name>
<evidence type="ECO:0000256" key="1">
    <source>
        <dbReference type="SAM" id="MobiDB-lite"/>
    </source>
</evidence>
<dbReference type="CDD" id="cd07812">
    <property type="entry name" value="SRPBCC"/>
    <property type="match status" value="1"/>
</dbReference>
<comment type="caution">
    <text evidence="3">The sequence shown here is derived from an EMBL/GenBank/DDBJ whole genome shotgun (WGS) entry which is preliminary data.</text>
</comment>
<feature type="transmembrane region" description="Helical" evidence="2">
    <location>
        <begin position="109"/>
        <end position="129"/>
    </location>
</feature>
<dbReference type="InterPro" id="IPR019587">
    <property type="entry name" value="Polyketide_cyclase/dehydratase"/>
</dbReference>
<reference evidence="3" key="2">
    <citation type="submission" date="2020-09" db="EMBL/GenBank/DDBJ databases">
        <authorList>
            <person name="Sun Q."/>
            <person name="Ohkuma M."/>
        </authorList>
    </citation>
    <scope>NUCLEOTIDE SEQUENCE</scope>
    <source>
        <strain evidence="3">JCM 31311</strain>
    </source>
</reference>
<protein>
    <recommendedName>
        <fullName evidence="5">SRPBCC family protein</fullName>
    </recommendedName>
</protein>
<dbReference type="Proteomes" id="UP000603865">
    <property type="component" value="Unassembled WGS sequence"/>
</dbReference>
<feature type="region of interest" description="Disordered" evidence="1">
    <location>
        <begin position="151"/>
        <end position="174"/>
    </location>
</feature>
<gene>
    <name evidence="3" type="ORF">GCM10008957_51040</name>
</gene>